<dbReference type="EMBL" id="MVDE01000036">
    <property type="protein sequence ID" value="PKQ62359.1"/>
    <property type="molecule type" value="Genomic_DNA"/>
</dbReference>
<dbReference type="InterPro" id="IPR008969">
    <property type="entry name" value="CarboxyPept-like_regulatory"/>
</dbReference>
<keyword evidence="3" id="KW-1185">Reference proteome</keyword>
<dbReference type="SUPFAM" id="SSF49464">
    <property type="entry name" value="Carboxypeptidase regulatory domain-like"/>
    <property type="match status" value="1"/>
</dbReference>
<dbReference type="Proteomes" id="UP000233618">
    <property type="component" value="Unassembled WGS sequence"/>
</dbReference>
<evidence type="ECO:0000313" key="3">
    <source>
        <dbReference type="Proteomes" id="UP000233618"/>
    </source>
</evidence>
<dbReference type="Gene3D" id="2.60.40.1120">
    <property type="entry name" value="Carboxypeptidase-like, regulatory domain"/>
    <property type="match status" value="1"/>
</dbReference>
<feature type="signal peptide" evidence="1">
    <location>
        <begin position="1"/>
        <end position="30"/>
    </location>
</feature>
<evidence type="ECO:0000256" key="1">
    <source>
        <dbReference type="SAM" id="SignalP"/>
    </source>
</evidence>
<accession>A0A2N3HWD3</accession>
<organism evidence="2 3">
    <name type="scientific">Labilibaculum manganireducens</name>
    <dbReference type="NCBI Taxonomy" id="1940525"/>
    <lineage>
        <taxon>Bacteria</taxon>
        <taxon>Pseudomonadati</taxon>
        <taxon>Bacteroidota</taxon>
        <taxon>Bacteroidia</taxon>
        <taxon>Marinilabiliales</taxon>
        <taxon>Marinifilaceae</taxon>
        <taxon>Labilibaculum</taxon>
    </lineage>
</organism>
<evidence type="ECO:0008006" key="4">
    <source>
        <dbReference type="Google" id="ProtNLM"/>
    </source>
</evidence>
<name>A0A2N3HWD3_9BACT</name>
<protein>
    <recommendedName>
        <fullName evidence="4">TonB-dependent receptor</fullName>
    </recommendedName>
</protein>
<feature type="chain" id="PRO_5014690969" description="TonB-dependent receptor" evidence="1">
    <location>
        <begin position="31"/>
        <end position="133"/>
    </location>
</feature>
<dbReference type="AlphaFoldDB" id="A0A2N3HWD3"/>
<comment type="caution">
    <text evidence="2">The sequence shown here is derived from an EMBL/GenBank/DDBJ whole genome shotgun (WGS) entry which is preliminary data.</text>
</comment>
<proteinExistence type="predicted"/>
<evidence type="ECO:0000313" key="2">
    <source>
        <dbReference type="EMBL" id="PKQ62359.1"/>
    </source>
</evidence>
<reference evidence="2 3" key="1">
    <citation type="journal article" date="2017" name="Front. Microbiol.">
        <title>Labilibaculum manganireducens gen. nov., sp. nov. and Labilibaculum filiforme sp. nov., Novel Bacteroidetes Isolated from Subsurface Sediments of the Baltic Sea.</title>
        <authorList>
            <person name="Vandieken V."/>
            <person name="Marshall I.P."/>
            <person name="Niemann H."/>
            <person name="Engelen B."/>
            <person name="Cypionka H."/>
        </authorList>
    </citation>
    <scope>NUCLEOTIDE SEQUENCE [LARGE SCALE GENOMIC DNA]</scope>
    <source>
        <strain evidence="2 3">59.10-2M</strain>
    </source>
</reference>
<dbReference type="Pfam" id="PF13715">
    <property type="entry name" value="CarbopepD_reg_2"/>
    <property type="match status" value="1"/>
</dbReference>
<gene>
    <name evidence="2" type="ORF">BZG01_17565</name>
</gene>
<sequence length="133" mass="14617">MFFLKLKSKKMKKLVFLFVALLVLGLESQAVNVVTPVGDKEMEVAEMATMTTTSLTGVVLDNETGEALTGVAIRFEGSNETVYTDFDGNFKIANIVPGNYNILSSYISYSDNKLKDVNVNGVNNVIRLVLKKD</sequence>
<keyword evidence="1" id="KW-0732">Signal</keyword>